<evidence type="ECO:0000259" key="1">
    <source>
        <dbReference type="Pfam" id="PF03781"/>
    </source>
</evidence>
<dbReference type="SUPFAM" id="SSF56436">
    <property type="entry name" value="C-type lectin-like"/>
    <property type="match status" value="1"/>
</dbReference>
<dbReference type="InterPro" id="IPR005532">
    <property type="entry name" value="SUMF_dom"/>
</dbReference>
<dbReference type="PANTHER" id="PTHR23150:SF19">
    <property type="entry name" value="FORMYLGLYCINE-GENERATING ENZYME"/>
    <property type="match status" value="1"/>
</dbReference>
<dbReference type="Proteomes" id="UP000225182">
    <property type="component" value="Unassembled WGS sequence"/>
</dbReference>
<proteinExistence type="predicted"/>
<dbReference type="RefSeq" id="WP_098540031.1">
    <property type="nucleotide sequence ID" value="NZ_NUYN01000010.1"/>
</dbReference>
<dbReference type="Pfam" id="PF03781">
    <property type="entry name" value="FGE-sulfatase"/>
    <property type="match status" value="1"/>
</dbReference>
<dbReference type="InterPro" id="IPR042095">
    <property type="entry name" value="SUMF_sf"/>
</dbReference>
<dbReference type="Gene3D" id="3.90.1580.10">
    <property type="entry name" value="paralog of FGE (formylglycine-generating enzyme)"/>
    <property type="match status" value="1"/>
</dbReference>
<dbReference type="InterPro" id="IPR016187">
    <property type="entry name" value="CTDL_fold"/>
</dbReference>
<accession>A0A2B1KWW0</accession>
<dbReference type="GO" id="GO:0120147">
    <property type="term" value="F:formylglycine-generating oxidase activity"/>
    <property type="evidence" value="ECO:0007669"/>
    <property type="project" value="TreeGrafter"/>
</dbReference>
<feature type="domain" description="Sulfatase-modifying factor enzyme-like" evidence="1">
    <location>
        <begin position="13"/>
        <end position="224"/>
    </location>
</feature>
<gene>
    <name evidence="2" type="ORF">COJ50_07325</name>
</gene>
<dbReference type="PANTHER" id="PTHR23150">
    <property type="entry name" value="SULFATASE MODIFYING FACTOR 1, 2"/>
    <property type="match status" value="1"/>
</dbReference>
<evidence type="ECO:0000313" key="3">
    <source>
        <dbReference type="Proteomes" id="UP000225182"/>
    </source>
</evidence>
<sequence length="226" mass="25717">MTNDLIQMIDSLMVNIPAGEVVLRDDRIKEEWQVQIQPFLLAKYAVTMEVYHAITNSTLNNYKDIDKPVVNISWNDAIKFCNLLSKKIGLTEYYSISNGGQKVSCNLGSNGYRLPSEAEWQYACKAGTTGYTYGELKKVAWYNENSSGQIHAVGKKEPNAWGLYDMLGNVWEWCYDLYDEKVYGSYRIFRGGSWAEAARGCGATCRRRSHPTFQIDDLGFRIARSI</sequence>
<dbReference type="AlphaFoldDB" id="A0A2B1KWW0"/>
<comment type="caution">
    <text evidence="2">The sequence shown here is derived from an EMBL/GenBank/DDBJ whole genome shotgun (WGS) entry which is preliminary data.</text>
</comment>
<reference evidence="2 3" key="1">
    <citation type="submission" date="2017-09" db="EMBL/GenBank/DDBJ databases">
        <title>Large-scale bioinformatics analysis of Bacillus genomes uncovers conserved roles of natural products in bacterial physiology.</title>
        <authorList>
            <consortium name="Agbiome Team Llc"/>
            <person name="Bleich R.M."/>
            <person name="Grubbs K.J."/>
            <person name="Santa Maria K.C."/>
            <person name="Allen S.E."/>
            <person name="Farag S."/>
            <person name="Shank E.A."/>
            <person name="Bowers A."/>
        </authorList>
    </citation>
    <scope>NUCLEOTIDE SEQUENCE [LARGE SCALE GENOMIC DNA]</scope>
    <source>
        <strain evidence="2 3">AFS076905</strain>
    </source>
</reference>
<protein>
    <submittedName>
        <fullName evidence="2">Cytoplasmic protein</fullName>
    </submittedName>
</protein>
<evidence type="ECO:0000313" key="2">
    <source>
        <dbReference type="EMBL" id="PFN27909.1"/>
    </source>
</evidence>
<organism evidence="2 3">
    <name type="scientific">Bacillus cereus</name>
    <dbReference type="NCBI Taxonomy" id="1396"/>
    <lineage>
        <taxon>Bacteria</taxon>
        <taxon>Bacillati</taxon>
        <taxon>Bacillota</taxon>
        <taxon>Bacilli</taxon>
        <taxon>Bacillales</taxon>
        <taxon>Bacillaceae</taxon>
        <taxon>Bacillus</taxon>
        <taxon>Bacillus cereus group</taxon>
    </lineage>
</organism>
<dbReference type="EMBL" id="NUYN01000010">
    <property type="protein sequence ID" value="PFN27909.1"/>
    <property type="molecule type" value="Genomic_DNA"/>
</dbReference>
<dbReference type="InterPro" id="IPR051043">
    <property type="entry name" value="Sulfatase_Mod_Factor_Kinase"/>
</dbReference>
<name>A0A2B1KWW0_BACCE</name>